<dbReference type="PROSITE" id="PS50113">
    <property type="entry name" value="PAC"/>
    <property type="match status" value="2"/>
</dbReference>
<dbReference type="PROSITE" id="PS50112">
    <property type="entry name" value="PAS"/>
    <property type="match status" value="2"/>
</dbReference>
<reference evidence="6 7" key="1">
    <citation type="submission" date="2022-04" db="EMBL/GenBank/DDBJ databases">
        <title>Diverse halophilic archaea isolated from saline environments.</title>
        <authorList>
            <person name="Cui H.-L."/>
        </authorList>
    </citation>
    <scope>NUCLEOTIDE SEQUENCE [LARGE SCALE GENOMIC DNA]</scope>
    <source>
        <strain evidence="6 7">XZYJT49</strain>
    </source>
</reference>
<protein>
    <submittedName>
        <fullName evidence="6">PAS domain S-box protein</fullName>
    </submittedName>
</protein>
<dbReference type="EMBL" id="CP096659">
    <property type="protein sequence ID" value="UPV73572.1"/>
    <property type="molecule type" value="Genomic_DNA"/>
</dbReference>
<dbReference type="Gene3D" id="1.10.10.10">
    <property type="entry name" value="Winged helix-like DNA-binding domain superfamily/Winged helix DNA-binding domain"/>
    <property type="match status" value="1"/>
</dbReference>
<feature type="domain" description="PAS" evidence="4">
    <location>
        <begin position="127"/>
        <end position="197"/>
    </location>
</feature>
<evidence type="ECO:0000256" key="2">
    <source>
        <dbReference type="ARBA" id="ARBA00023163"/>
    </source>
</evidence>
<dbReference type="PANTHER" id="PTHR34236">
    <property type="entry name" value="DIMETHYL SULFOXIDE REDUCTASE TRANSCRIPTIONAL ACTIVATOR"/>
    <property type="match status" value="1"/>
</dbReference>
<feature type="domain" description="PAC" evidence="5">
    <location>
        <begin position="493"/>
        <end position="543"/>
    </location>
</feature>
<evidence type="ECO:0000256" key="3">
    <source>
        <dbReference type="SAM" id="Coils"/>
    </source>
</evidence>
<organism evidence="6 7">
    <name type="scientific">Halorussus limi</name>
    <dbReference type="NCBI Taxonomy" id="2938695"/>
    <lineage>
        <taxon>Archaea</taxon>
        <taxon>Methanobacteriati</taxon>
        <taxon>Methanobacteriota</taxon>
        <taxon>Stenosarchaea group</taxon>
        <taxon>Halobacteria</taxon>
        <taxon>Halobacteriales</taxon>
        <taxon>Haladaptataceae</taxon>
        <taxon>Halorussus</taxon>
    </lineage>
</organism>
<dbReference type="GeneID" id="72186255"/>
<dbReference type="SUPFAM" id="SSF55785">
    <property type="entry name" value="PYP-like sensor domain (PAS domain)"/>
    <property type="match status" value="2"/>
</dbReference>
<dbReference type="Gene3D" id="3.30.450.20">
    <property type="entry name" value="PAS domain"/>
    <property type="match status" value="2"/>
</dbReference>
<dbReference type="CDD" id="cd00130">
    <property type="entry name" value="PAS"/>
    <property type="match status" value="2"/>
</dbReference>
<dbReference type="Proteomes" id="UP000830729">
    <property type="component" value="Chromosome"/>
</dbReference>
<feature type="domain" description="PAS" evidence="4">
    <location>
        <begin position="420"/>
        <end position="489"/>
    </location>
</feature>
<dbReference type="SMART" id="SM00065">
    <property type="entry name" value="GAF"/>
    <property type="match status" value="3"/>
</dbReference>
<evidence type="ECO:0000259" key="5">
    <source>
        <dbReference type="PROSITE" id="PS50113"/>
    </source>
</evidence>
<feature type="coiled-coil region" evidence="3">
    <location>
        <begin position="684"/>
        <end position="711"/>
    </location>
</feature>
<dbReference type="RefSeq" id="WP_248649625.1">
    <property type="nucleotide sequence ID" value="NZ_CP096659.1"/>
</dbReference>
<dbReference type="InterPro" id="IPR035965">
    <property type="entry name" value="PAS-like_dom_sf"/>
</dbReference>
<dbReference type="AlphaFoldDB" id="A0A8U0HR64"/>
<dbReference type="InterPro" id="IPR013656">
    <property type="entry name" value="PAS_4"/>
</dbReference>
<sequence length="1102" mass="121927">MTDPVRVLYVTGDASTGERLEALFEEERPAVAFSFVTSAEGALDTVDDESLDHVVLDTDFPDRDDVETALERETAARVETVASSIPERTAGSQSDQFRRSETERVRILATRIETAVSSGTASDDGIDGERFRALAEGLTDVVLVIDAESTIRYANPAASKVFGYPPDELVGEPLTLLMPEDLAEAHEQGMARYLRTGERHVDWNYLELPGQRRDGTELPLGVSFSELDSGEDVRFTGIVRDISERKRRESELRDRIRQQEALATFSRHALEDWPVGDLMNEAVELVADALDNEYAGVLEYRPGEDDLLVRAVFGWDDDLVGAASIGTERDSQAGYTLLSEEPVVVENRATEDRFAGDSLLDSAGAVAGISAIIGSPEDPWGILGAHTTRERSYADYDVQFVQNIAHILATVIQRRERERRLERSEAMLDAVDDGVYALDADSRFVAVNDAYVELTGYGRERLLGAHAETILGSETYGEVEWVQEALESDEDVVTLEARMPTADGGSIPVEARVAPLPLEDGTGRVGVVRNVSDRKRREQKLTSLNQLFRSLTEAETPTEISDLAVEAAVETLGFPNAAVALYDDRESTLVPTVKRWTGDEIDDALVGRHAEDVAWQAFVESETKTFEDLRAEVDADTEMRSALAVPLGKYGVFVAAAPETGAFDSTDLSLADMLSSNVRTALDRAEREETLREQRNDLQAKNRELERVNRLNSVIRDITKSLTQAASEEDAMQAVCNRLTQSGSYRFAWFGTHDRVTDRIRPEVKAGIEDGYLEDIAVTAEEGEAVGEGPAGRAVRTGAIQAQNDLLGDPPFEPWREQALKRGYRSCVSVPVSYDEMLHGVLTIYAEETGVFDELEQAVLSELGDTIGYALNALEQKQALVSERSIELDFRIRGSESPILAFVAETGAEFEFQNAVQRSDGRLHVFFTIEGADSDEALAFAEGVPWIESVRLVTEGDGESLFECTLSGRSFLRSLMDRGAMPRTLTAAGDEGRFVIRVPQSADVRTFVNHFEDYYGEAQLVARRERDDPVMTKQDFESELADRLTERQREVLQLAYFGGYFEWPRGSTAQELAETLGVSQPTVSRHIRSAERALFGILFEDE</sequence>
<evidence type="ECO:0000259" key="4">
    <source>
        <dbReference type="PROSITE" id="PS50112"/>
    </source>
</evidence>
<dbReference type="InterPro" id="IPR000700">
    <property type="entry name" value="PAS-assoc_C"/>
</dbReference>
<dbReference type="InterPro" id="IPR000014">
    <property type="entry name" value="PAS"/>
</dbReference>
<keyword evidence="2" id="KW-0804">Transcription</keyword>
<dbReference type="KEGG" id="halx:M0R89_13610"/>
<proteinExistence type="predicted"/>
<keyword evidence="1" id="KW-0805">Transcription regulation</keyword>
<dbReference type="Gene3D" id="3.30.450.40">
    <property type="match status" value="3"/>
</dbReference>
<dbReference type="Pfam" id="PF13185">
    <property type="entry name" value="GAF_2"/>
    <property type="match status" value="2"/>
</dbReference>
<keyword evidence="3" id="KW-0175">Coiled coil</keyword>
<dbReference type="InterPro" id="IPR003018">
    <property type="entry name" value="GAF"/>
</dbReference>
<evidence type="ECO:0000313" key="6">
    <source>
        <dbReference type="EMBL" id="UPV73572.1"/>
    </source>
</evidence>
<dbReference type="InterPro" id="IPR036388">
    <property type="entry name" value="WH-like_DNA-bd_sf"/>
</dbReference>
<accession>A0A8U0HR64</accession>
<dbReference type="Pfam" id="PF15915">
    <property type="entry name" value="BAT"/>
    <property type="match status" value="1"/>
</dbReference>
<dbReference type="SMART" id="SM00086">
    <property type="entry name" value="PAC"/>
    <property type="match status" value="2"/>
</dbReference>
<dbReference type="Pfam" id="PF01590">
    <property type="entry name" value="GAF"/>
    <property type="match status" value="1"/>
</dbReference>
<gene>
    <name evidence="6" type="ORF">M0R89_13610</name>
</gene>
<dbReference type="NCBIfam" id="TIGR00229">
    <property type="entry name" value="sensory_box"/>
    <property type="match status" value="2"/>
</dbReference>
<evidence type="ECO:0000256" key="1">
    <source>
        <dbReference type="ARBA" id="ARBA00023015"/>
    </source>
</evidence>
<dbReference type="InterPro" id="IPR013324">
    <property type="entry name" value="RNA_pol_sigma_r3/r4-like"/>
</dbReference>
<dbReference type="InterPro" id="IPR001610">
    <property type="entry name" value="PAC"/>
</dbReference>
<dbReference type="SMART" id="SM00091">
    <property type="entry name" value="PAS"/>
    <property type="match status" value="2"/>
</dbReference>
<dbReference type="SUPFAM" id="SSF55781">
    <property type="entry name" value="GAF domain-like"/>
    <property type="match status" value="3"/>
</dbReference>
<keyword evidence="7" id="KW-1185">Reference proteome</keyword>
<dbReference type="InterPro" id="IPR029016">
    <property type="entry name" value="GAF-like_dom_sf"/>
</dbReference>
<dbReference type="InterPro" id="IPR007050">
    <property type="entry name" value="HTH_bacterioopsin"/>
</dbReference>
<evidence type="ECO:0000313" key="7">
    <source>
        <dbReference type="Proteomes" id="UP000830729"/>
    </source>
</evidence>
<name>A0A8U0HR64_9EURY</name>
<dbReference type="Pfam" id="PF08448">
    <property type="entry name" value="PAS_4"/>
    <property type="match status" value="2"/>
</dbReference>
<dbReference type="SUPFAM" id="SSF88659">
    <property type="entry name" value="Sigma3 and sigma4 domains of RNA polymerase sigma factors"/>
    <property type="match status" value="1"/>
</dbReference>
<dbReference type="InterPro" id="IPR031803">
    <property type="entry name" value="BAT_GAF/HTH-assoc"/>
</dbReference>
<dbReference type="PANTHER" id="PTHR34236:SF1">
    <property type="entry name" value="DIMETHYL SULFOXIDE REDUCTASE TRANSCRIPTIONAL ACTIVATOR"/>
    <property type="match status" value="1"/>
</dbReference>
<feature type="domain" description="PAC" evidence="5">
    <location>
        <begin position="204"/>
        <end position="254"/>
    </location>
</feature>
<dbReference type="Pfam" id="PF04967">
    <property type="entry name" value="HTH_10"/>
    <property type="match status" value="1"/>
</dbReference>